<gene>
    <name evidence="2" type="ORF">JD79_04023</name>
</gene>
<dbReference type="PANTHER" id="PTHR36440:SF1">
    <property type="entry name" value="PUTATIVE (AFU_ORTHOLOGUE AFUA_8G07350)-RELATED"/>
    <property type="match status" value="1"/>
</dbReference>
<dbReference type="EMBL" id="QGTX01000001">
    <property type="protein sequence ID" value="PWW24832.1"/>
    <property type="molecule type" value="Genomic_DNA"/>
</dbReference>
<dbReference type="RefSeq" id="WP_110006910.1">
    <property type="nucleotide sequence ID" value="NZ_QGTX01000001.1"/>
</dbReference>
<dbReference type="SUPFAM" id="SSF51182">
    <property type="entry name" value="RmlC-like cupins"/>
    <property type="match status" value="1"/>
</dbReference>
<dbReference type="InterPro" id="IPR011051">
    <property type="entry name" value="RmlC_Cupin_sf"/>
</dbReference>
<dbReference type="InterPro" id="IPR053146">
    <property type="entry name" value="QDO-like"/>
</dbReference>
<name>A0A317QNA2_9ACTN</name>
<keyword evidence="3" id="KW-1185">Reference proteome</keyword>
<dbReference type="AlphaFoldDB" id="A0A317QNA2"/>
<sequence length="153" mass="16788">MAEPAAPPLARDHDGGERLVFWGTTIVVRASADTTAGAFTLFEEQTPILDTSRHVHRDVDEMYYVIEGDHVFVCGDREFTVGPGGTLFLPRGIPHSHRRVVPRTGRLLCMTSPAGFEGFFRILAEASGSGGSFDEAYRRASREHGVTWLGPDD</sequence>
<dbReference type="Gene3D" id="2.60.120.10">
    <property type="entry name" value="Jelly Rolls"/>
    <property type="match status" value="1"/>
</dbReference>
<evidence type="ECO:0000313" key="3">
    <source>
        <dbReference type="Proteomes" id="UP000246661"/>
    </source>
</evidence>
<protein>
    <submittedName>
        <fullName evidence="2">Mannose-6-phosphate isomerase-like protein (Cupin superfamily)</fullName>
    </submittedName>
</protein>
<accession>A0A317QNA2</accession>
<keyword evidence="2" id="KW-0413">Isomerase</keyword>
<reference evidence="3" key="1">
    <citation type="submission" date="2018-05" db="EMBL/GenBank/DDBJ databases">
        <authorList>
            <person name="Klenk H.-P."/>
            <person name="Huntemann M."/>
            <person name="Clum A."/>
            <person name="Pillay M."/>
            <person name="Palaniappan K."/>
            <person name="Varghese N."/>
            <person name="Mikhailova N."/>
            <person name="Stamatis D."/>
            <person name="Reddy T."/>
            <person name="Daum C."/>
            <person name="Shapiro N."/>
            <person name="Ivanova N."/>
            <person name="Kyrpides N."/>
            <person name="Woyke T."/>
        </authorList>
    </citation>
    <scope>NUCLEOTIDE SEQUENCE [LARGE SCALE GENOMIC DNA]</scope>
    <source>
        <strain evidence="3">DSM 45417</strain>
    </source>
</reference>
<proteinExistence type="predicted"/>
<evidence type="ECO:0000259" key="1">
    <source>
        <dbReference type="Pfam" id="PF07883"/>
    </source>
</evidence>
<evidence type="ECO:0000313" key="2">
    <source>
        <dbReference type="EMBL" id="PWW24832.1"/>
    </source>
</evidence>
<dbReference type="Proteomes" id="UP000246661">
    <property type="component" value="Unassembled WGS sequence"/>
</dbReference>
<comment type="caution">
    <text evidence="2">The sequence shown here is derived from an EMBL/GenBank/DDBJ whole genome shotgun (WGS) entry which is preliminary data.</text>
</comment>
<feature type="domain" description="Cupin type-2" evidence="1">
    <location>
        <begin position="51"/>
        <end position="109"/>
    </location>
</feature>
<dbReference type="GO" id="GO:0016853">
    <property type="term" value="F:isomerase activity"/>
    <property type="evidence" value="ECO:0007669"/>
    <property type="project" value="UniProtKB-KW"/>
</dbReference>
<dbReference type="Pfam" id="PF07883">
    <property type="entry name" value="Cupin_2"/>
    <property type="match status" value="1"/>
</dbReference>
<dbReference type="PANTHER" id="PTHR36440">
    <property type="entry name" value="PUTATIVE (AFU_ORTHOLOGUE AFUA_8G07350)-RELATED"/>
    <property type="match status" value="1"/>
</dbReference>
<organism evidence="2 3">
    <name type="scientific">Geodermatophilus normandii</name>
    <dbReference type="NCBI Taxonomy" id="1137989"/>
    <lineage>
        <taxon>Bacteria</taxon>
        <taxon>Bacillati</taxon>
        <taxon>Actinomycetota</taxon>
        <taxon>Actinomycetes</taxon>
        <taxon>Geodermatophilales</taxon>
        <taxon>Geodermatophilaceae</taxon>
        <taxon>Geodermatophilus</taxon>
    </lineage>
</organism>
<dbReference type="InterPro" id="IPR013096">
    <property type="entry name" value="Cupin_2"/>
</dbReference>
<dbReference type="OrthoDB" id="9090296at2"/>
<dbReference type="InterPro" id="IPR014710">
    <property type="entry name" value="RmlC-like_jellyroll"/>
</dbReference>